<accession>A0ACB5TA05</accession>
<comment type="caution">
    <text evidence="1">The sequence shown here is derived from an EMBL/GenBank/DDBJ whole genome shotgun (WGS) entry which is preliminary data.</text>
</comment>
<organism evidence="1 2">
    <name type="scientific">Ambrosiozyma monospora</name>
    <name type="common">Yeast</name>
    <name type="synonym">Endomycopsis monosporus</name>
    <dbReference type="NCBI Taxonomy" id="43982"/>
    <lineage>
        <taxon>Eukaryota</taxon>
        <taxon>Fungi</taxon>
        <taxon>Dikarya</taxon>
        <taxon>Ascomycota</taxon>
        <taxon>Saccharomycotina</taxon>
        <taxon>Pichiomycetes</taxon>
        <taxon>Pichiales</taxon>
        <taxon>Pichiaceae</taxon>
        <taxon>Ambrosiozyma</taxon>
    </lineage>
</organism>
<proteinExistence type="predicted"/>
<gene>
    <name evidence="1" type="ORF">Amon02_000656500</name>
</gene>
<protein>
    <submittedName>
        <fullName evidence="1">Unnamed protein product</fullName>
    </submittedName>
</protein>
<name>A0ACB5TA05_AMBMO</name>
<keyword evidence="2" id="KW-1185">Reference proteome</keyword>
<evidence type="ECO:0000313" key="2">
    <source>
        <dbReference type="Proteomes" id="UP001165064"/>
    </source>
</evidence>
<dbReference type="EMBL" id="BSXS01005181">
    <property type="protein sequence ID" value="GME84016.1"/>
    <property type="molecule type" value="Genomic_DNA"/>
</dbReference>
<reference evidence="1" key="1">
    <citation type="submission" date="2023-04" db="EMBL/GenBank/DDBJ databases">
        <title>Ambrosiozyma monospora NBRC 10751.</title>
        <authorList>
            <person name="Ichikawa N."/>
            <person name="Sato H."/>
            <person name="Tonouchi N."/>
        </authorList>
    </citation>
    <scope>NUCLEOTIDE SEQUENCE</scope>
    <source>
        <strain evidence="1">NBRC 10751</strain>
    </source>
</reference>
<evidence type="ECO:0000313" key="1">
    <source>
        <dbReference type="EMBL" id="GME84016.1"/>
    </source>
</evidence>
<dbReference type="Proteomes" id="UP001165064">
    <property type="component" value="Unassembled WGS sequence"/>
</dbReference>
<sequence>MKSLYGSDNLFSARSKGPLSQRIFNFRVGSKFQNKPLNVRISADFDVAISIKSHFSIWDNIEQVSETPNLPSQFIGVEGTFASTNLILSPRNGSKEYLMSKKEDEDHFCYRVVQDNHNHM</sequence>